<evidence type="ECO:0000313" key="2">
    <source>
        <dbReference type="EMBL" id="ROW12633.1"/>
    </source>
</evidence>
<evidence type="ECO:0000313" key="3">
    <source>
        <dbReference type="Proteomes" id="UP000283895"/>
    </source>
</evidence>
<proteinExistence type="predicted"/>
<dbReference type="Proteomes" id="UP000283895">
    <property type="component" value="Unassembled WGS sequence"/>
</dbReference>
<dbReference type="OrthoDB" id="5988651at2759"/>
<accession>A0A423X9S5</accession>
<evidence type="ECO:0000256" key="1">
    <source>
        <dbReference type="SAM" id="MobiDB-lite"/>
    </source>
</evidence>
<feature type="region of interest" description="Disordered" evidence="1">
    <location>
        <begin position="19"/>
        <end position="66"/>
    </location>
</feature>
<gene>
    <name evidence="2" type="ORF">VMCG_00370</name>
</gene>
<feature type="compositionally biased region" description="Polar residues" evidence="1">
    <location>
        <begin position="31"/>
        <end position="50"/>
    </location>
</feature>
<dbReference type="EMBL" id="LKEA01000001">
    <property type="protein sequence ID" value="ROW12633.1"/>
    <property type="molecule type" value="Genomic_DNA"/>
</dbReference>
<name>A0A423X9S5_9PEZI</name>
<reference evidence="2 3" key="1">
    <citation type="submission" date="2015-09" db="EMBL/GenBank/DDBJ databases">
        <title>Host preference determinants of Valsa canker pathogens revealed by comparative genomics.</title>
        <authorList>
            <person name="Yin Z."/>
            <person name="Huang L."/>
        </authorList>
    </citation>
    <scope>NUCLEOTIDE SEQUENCE [LARGE SCALE GENOMIC DNA]</scope>
    <source>
        <strain evidence="2 3">03-1</strain>
    </source>
</reference>
<protein>
    <submittedName>
        <fullName evidence="2">Uncharacterized protein</fullName>
    </submittedName>
</protein>
<comment type="caution">
    <text evidence="2">The sequence shown here is derived from an EMBL/GenBank/DDBJ whole genome shotgun (WGS) entry which is preliminary data.</text>
</comment>
<keyword evidence="3" id="KW-1185">Reference proteome</keyword>
<sequence length="66" mass="6587">MPDKQYMTPEDAARIQSAMAKSGGDMGFASRAQSAGAQNINSGAVQRSSGGKQGNPGGANATSGKK</sequence>
<dbReference type="AlphaFoldDB" id="A0A423X9S5"/>
<organism evidence="2 3">
    <name type="scientific">Cytospora schulzeri</name>
    <dbReference type="NCBI Taxonomy" id="448051"/>
    <lineage>
        <taxon>Eukaryota</taxon>
        <taxon>Fungi</taxon>
        <taxon>Dikarya</taxon>
        <taxon>Ascomycota</taxon>
        <taxon>Pezizomycotina</taxon>
        <taxon>Sordariomycetes</taxon>
        <taxon>Sordariomycetidae</taxon>
        <taxon>Diaporthales</taxon>
        <taxon>Cytosporaceae</taxon>
        <taxon>Cytospora</taxon>
    </lineage>
</organism>